<keyword evidence="3" id="KW-1185">Reference proteome</keyword>
<evidence type="ECO:0000313" key="3">
    <source>
        <dbReference type="Proteomes" id="UP000241421"/>
    </source>
</evidence>
<sequence length="91" mass="10296">MKTLPATVAHYKTSSEFNQDTVPQALQRTHTTADNVWGRIVVHEGSLRYTIEEPEAEQHLLSPGIFGIVEPQVPHHVEVIGPVRFSVEFHR</sequence>
<dbReference type="SUPFAM" id="SSF51197">
    <property type="entry name" value="Clavaminate synthase-like"/>
    <property type="match status" value="1"/>
</dbReference>
<proteinExistence type="predicted"/>
<dbReference type="InterPro" id="IPR014710">
    <property type="entry name" value="RmlC-like_jellyroll"/>
</dbReference>
<dbReference type="Proteomes" id="UP000241421">
    <property type="component" value="Unassembled WGS sequence"/>
</dbReference>
<accession>A0A2U2HHQ0</accession>
<evidence type="ECO:0000313" key="2">
    <source>
        <dbReference type="EMBL" id="PWF45450.1"/>
    </source>
</evidence>
<evidence type="ECO:0000259" key="1">
    <source>
        <dbReference type="Pfam" id="PF09313"/>
    </source>
</evidence>
<dbReference type="RefSeq" id="WP_106758700.1">
    <property type="nucleotide sequence ID" value="NZ_PXWF02000254.1"/>
</dbReference>
<dbReference type="EMBL" id="PXWF02000254">
    <property type="protein sequence ID" value="PWF45450.1"/>
    <property type="molecule type" value="Genomic_DNA"/>
</dbReference>
<protein>
    <submittedName>
        <fullName evidence="2">DUF1971 domain-containing protein</fullName>
    </submittedName>
</protein>
<name>A0A2U2HHQ0_9BURK</name>
<dbReference type="Gene3D" id="2.60.120.10">
    <property type="entry name" value="Jelly Rolls"/>
    <property type="match status" value="1"/>
</dbReference>
<dbReference type="InterPro" id="IPR015392">
    <property type="entry name" value="TehB/YeaR-like_dom"/>
</dbReference>
<organism evidence="2 3">
    <name type="scientific">Massilia glaciei</name>
    <dbReference type="NCBI Taxonomy" id="1524097"/>
    <lineage>
        <taxon>Bacteria</taxon>
        <taxon>Pseudomonadati</taxon>
        <taxon>Pseudomonadota</taxon>
        <taxon>Betaproteobacteria</taxon>
        <taxon>Burkholderiales</taxon>
        <taxon>Oxalobacteraceae</taxon>
        <taxon>Telluria group</taxon>
        <taxon>Massilia</taxon>
    </lineage>
</organism>
<comment type="caution">
    <text evidence="2">The sequence shown here is derived from an EMBL/GenBank/DDBJ whole genome shotgun (WGS) entry which is preliminary data.</text>
</comment>
<reference evidence="2 3" key="1">
    <citation type="submission" date="2018-04" db="EMBL/GenBank/DDBJ databases">
        <title>Massilia violaceinigra sp. nov., a novel purple-pigmented bacterium isolated from Tianshan glacier, Xinjiang, China.</title>
        <authorList>
            <person name="Wang H."/>
        </authorList>
    </citation>
    <scope>NUCLEOTIDE SEQUENCE [LARGE SCALE GENOMIC DNA]</scope>
    <source>
        <strain evidence="2 3">B448-2</strain>
    </source>
</reference>
<dbReference type="AlphaFoldDB" id="A0A2U2HHQ0"/>
<feature type="domain" description="TehB/YeaR-like" evidence="1">
    <location>
        <begin position="12"/>
        <end position="87"/>
    </location>
</feature>
<gene>
    <name evidence="2" type="ORF">C7C56_017745</name>
</gene>
<dbReference type="Pfam" id="PF09313">
    <property type="entry name" value="TehB-like"/>
    <property type="match status" value="1"/>
</dbReference>
<dbReference type="OrthoDB" id="9799128at2"/>